<evidence type="ECO:0008006" key="5">
    <source>
        <dbReference type="Google" id="ProtNLM"/>
    </source>
</evidence>
<keyword evidence="4" id="KW-1185">Reference proteome</keyword>
<gene>
    <name evidence="3" type="ORF">PR048_018897</name>
</gene>
<evidence type="ECO:0000313" key="3">
    <source>
        <dbReference type="EMBL" id="KAJ8878320.1"/>
    </source>
</evidence>
<dbReference type="InterPro" id="IPR036397">
    <property type="entry name" value="RNaseH_sf"/>
</dbReference>
<dbReference type="PANTHER" id="PTHR11161">
    <property type="entry name" value="O-ACYLTRANSFERASE"/>
    <property type="match status" value="1"/>
</dbReference>
<dbReference type="Gene3D" id="3.30.420.10">
    <property type="entry name" value="Ribonuclease H-like superfamily/Ribonuclease H"/>
    <property type="match status" value="1"/>
</dbReference>
<dbReference type="PANTHER" id="PTHR11161:SF0">
    <property type="entry name" value="O-ACYLTRANSFERASE LIKE PROTEIN"/>
    <property type="match status" value="1"/>
</dbReference>
<feature type="transmembrane region" description="Helical" evidence="2">
    <location>
        <begin position="1055"/>
        <end position="1076"/>
    </location>
</feature>
<evidence type="ECO:0000256" key="2">
    <source>
        <dbReference type="SAM" id="Phobius"/>
    </source>
</evidence>
<reference evidence="3 4" key="1">
    <citation type="submission" date="2023-02" db="EMBL/GenBank/DDBJ databases">
        <title>LHISI_Scaffold_Assembly.</title>
        <authorList>
            <person name="Stuart O.P."/>
            <person name="Cleave R."/>
            <person name="Magrath M.J.L."/>
            <person name="Mikheyev A.S."/>
        </authorList>
    </citation>
    <scope>NUCLEOTIDE SEQUENCE [LARGE SCALE GENOMIC DNA]</scope>
    <source>
        <strain evidence="3">Daus_M_001</strain>
        <tissue evidence="3">Leg muscle</tissue>
    </source>
</reference>
<keyword evidence="2" id="KW-1133">Transmembrane helix</keyword>
<evidence type="ECO:0000256" key="1">
    <source>
        <dbReference type="SAM" id="MobiDB-lite"/>
    </source>
</evidence>
<proteinExistence type="predicted"/>
<organism evidence="3 4">
    <name type="scientific">Dryococelus australis</name>
    <dbReference type="NCBI Taxonomy" id="614101"/>
    <lineage>
        <taxon>Eukaryota</taxon>
        <taxon>Metazoa</taxon>
        <taxon>Ecdysozoa</taxon>
        <taxon>Arthropoda</taxon>
        <taxon>Hexapoda</taxon>
        <taxon>Insecta</taxon>
        <taxon>Pterygota</taxon>
        <taxon>Neoptera</taxon>
        <taxon>Polyneoptera</taxon>
        <taxon>Phasmatodea</taxon>
        <taxon>Verophasmatodea</taxon>
        <taxon>Anareolatae</taxon>
        <taxon>Phasmatidae</taxon>
        <taxon>Eurycanthinae</taxon>
        <taxon>Dryococelus</taxon>
    </lineage>
</organism>
<accession>A0ABQ9H231</accession>
<evidence type="ECO:0000313" key="4">
    <source>
        <dbReference type="Proteomes" id="UP001159363"/>
    </source>
</evidence>
<feature type="compositionally biased region" description="Basic and acidic residues" evidence="1">
    <location>
        <begin position="266"/>
        <end position="275"/>
    </location>
</feature>
<dbReference type="InterPro" id="IPR052728">
    <property type="entry name" value="O2_lipid_transport_reg"/>
</dbReference>
<keyword evidence="2" id="KW-0812">Transmembrane</keyword>
<keyword evidence="2" id="KW-0472">Membrane</keyword>
<feature type="region of interest" description="Disordered" evidence="1">
    <location>
        <begin position="259"/>
        <end position="281"/>
    </location>
</feature>
<dbReference type="EMBL" id="JARBHB010000007">
    <property type="protein sequence ID" value="KAJ8878320.1"/>
    <property type="molecule type" value="Genomic_DNA"/>
</dbReference>
<dbReference type="Proteomes" id="UP001159363">
    <property type="component" value="Chromosome 6"/>
</dbReference>
<name>A0ABQ9H231_9NEOP</name>
<sequence>MAADLGSRFRLFEMNLISIFSPVLNSNGATVFCVDVISDRGSTAWRTWFSMWKNCRQLTSAVCPGLTLASVHGVRFVAAMWALLSNTYRADSVAPAANPSFFHQVCTLLQTDTSVGPRERRAHECGALSLWCDLPDLVKLSLHEAEEYPGSRTLAVLQEKAEVTPARLPPRQNQVKSSAVPPPDIRMWESYRTMTLVGGFLGDLPFPLTLHSGAARYSPKLPISALKTSLLIYFPHGNILPALNVEVLRAAEDEARWSRSSAVTQERGKTADPRENPPTSDIIRHDTSADLCFTAFGVGQLVFVRVSMNTEAYCNILDSEMFPILWRFYGMGPCYFQDDNVRCHVSRATMQWYAVNNVRRLDWPAQSPDLNPIEHLWDELDSRVRARQARPKSIAQLMELLQEEWRRILVDVLQTLVESMPDRLCFVCVGGSQLVGAWWGKPITFGGSLAADTFLLLSGTLTCYCFLRDRSVDDTFKPINVAKFYACRIVRTRIRLERASQKQSNDTHKTSYDRVKRCRERKINTKASERVNVDIFTQNKRPCPQHSQSQFFFIEAVETHWLERSPASMETGSIPGECRSRIFELGNRFRRCRWSTDFLADLQFALRHCIPAVRRTRLASPSSALKTTLLRASKLLPYTIPFTLVSVVYWLALGLQACVLGHLGAGPLWDVVVDQARNSCRTRWWRHLLFINNYYTQQEVTLMAPYDEVDRTRWLGTTNHGVPTNNCNTANTSDENFSMIVSPVAVYGPVVGAGSGHAVVRAVSSRPVSALEVGQLREDSAGRIWHPILDGAVLVHLCLRHIRHSRRKVRAANLPATWPWAHTNVVADESRPVHCRDLPGLHPSLHQVSTKMTIWIPQLYEHVRFRSINTSTYFWVPRWCSGYTTHLPSRRTGLDSRRGRSRTFACGNRAGLRRWSAGPLAELWLPLILHSGASDLAPKSRPNLFTHSFIRFPLIKTFQGKCTAGANENYLQHSHTRGRRPEMIAFHLPARGTGIGTSLREVSGSIRRCSSLDFSAVTECKHKLELNIYFKYNIVRKLSGQPLPALLALTRRQPLLQGVVAGGWLTSALLSMAVILLSGEYPRSDYPMTASCLASFCSLAWSLSLAWLLFACEKGYGGQLPSLAQHFSKPCSTA</sequence>
<comment type="caution">
    <text evidence="3">The sequence shown here is derived from an EMBL/GenBank/DDBJ whole genome shotgun (WGS) entry which is preliminary data.</text>
</comment>
<protein>
    <recommendedName>
        <fullName evidence="5">Tc1-like transposase DDE domain-containing protein</fullName>
    </recommendedName>
</protein>
<feature type="transmembrane region" description="Helical" evidence="2">
    <location>
        <begin position="1088"/>
        <end position="1110"/>
    </location>
</feature>